<dbReference type="Proteomes" id="UP000000724">
    <property type="component" value="Contig Pc00c17"/>
</dbReference>
<reference evidence="2 3" key="1">
    <citation type="journal article" date="2008" name="Nat. Biotechnol.">
        <title>Genome sequencing and analysis of the filamentous fungus Penicillium chrysogenum.</title>
        <authorList>
            <person name="van den Berg M.A."/>
            <person name="Albang R."/>
            <person name="Albermann K."/>
            <person name="Badger J.H."/>
            <person name="Daran J.-M."/>
            <person name="Driessen A.J.M."/>
            <person name="Garcia-Estrada C."/>
            <person name="Fedorova N.D."/>
            <person name="Harris D.M."/>
            <person name="Heijne W.H.M."/>
            <person name="Joardar V.S."/>
            <person name="Kiel J.A.K.W."/>
            <person name="Kovalchuk A."/>
            <person name="Martin J.F."/>
            <person name="Nierman W.C."/>
            <person name="Nijland J.G."/>
            <person name="Pronk J.T."/>
            <person name="Roubos J.A."/>
            <person name="van der Klei I.J."/>
            <person name="van Peij N.N.M.E."/>
            <person name="Veenhuis M."/>
            <person name="von Doehren H."/>
            <person name="Wagner C."/>
            <person name="Wortman J.R."/>
            <person name="Bovenberg R.A.L."/>
        </authorList>
    </citation>
    <scope>NUCLEOTIDE SEQUENCE [LARGE SCALE GENOMIC DNA]</scope>
    <source>
        <strain evidence="3">ATCC 28089 / DSM 1075 / NRRL 1951 / Wisconsin 54-1255</strain>
    </source>
</reference>
<feature type="compositionally biased region" description="Basic and acidic residues" evidence="1">
    <location>
        <begin position="92"/>
        <end position="109"/>
    </location>
</feature>
<keyword evidence="3" id="KW-1185">Reference proteome</keyword>
<feature type="region of interest" description="Disordered" evidence="1">
    <location>
        <begin position="76"/>
        <end position="159"/>
    </location>
</feature>
<name>B6HAX3_PENRW</name>
<feature type="compositionally biased region" description="Polar residues" evidence="1">
    <location>
        <begin position="238"/>
        <end position="256"/>
    </location>
</feature>
<evidence type="ECO:0000313" key="2">
    <source>
        <dbReference type="EMBL" id="CAP79329.1"/>
    </source>
</evidence>
<evidence type="ECO:0000256" key="1">
    <source>
        <dbReference type="SAM" id="MobiDB-lite"/>
    </source>
</evidence>
<evidence type="ECO:0000313" key="3">
    <source>
        <dbReference type="Proteomes" id="UP000000724"/>
    </source>
</evidence>
<dbReference type="AlphaFoldDB" id="B6HAX3"/>
<organism evidence="2 3">
    <name type="scientific">Penicillium rubens (strain ATCC 28089 / DSM 1075 / NRRL 1951 / Wisconsin 54-1255)</name>
    <name type="common">Penicillium chrysogenum</name>
    <dbReference type="NCBI Taxonomy" id="500485"/>
    <lineage>
        <taxon>Eukaryota</taxon>
        <taxon>Fungi</taxon>
        <taxon>Dikarya</taxon>
        <taxon>Ascomycota</taxon>
        <taxon>Pezizomycotina</taxon>
        <taxon>Eurotiomycetes</taxon>
        <taxon>Eurotiomycetidae</taxon>
        <taxon>Eurotiales</taxon>
        <taxon>Aspergillaceae</taxon>
        <taxon>Penicillium</taxon>
        <taxon>Penicillium chrysogenum species complex</taxon>
    </lineage>
</organism>
<gene>
    <name evidence="2" type="ORF">Pc17g00420</name>
    <name evidence="2" type="ORF">PCH_Pc17g00420</name>
</gene>
<sequence length="279" mass="31839">MTRRKAQSTTIPSQSQKLVPRQPWHRWTDEELNLLAYCRTRHWSYDRILRKHFPLFTESSLWGAYSRIPPKERAHRASIFARSITTSRTAPRNKDSTRPHPVPETDHRSHPAPQPEANIGVHKSSASRGEEDNQTPIPIDGTNRYNFRPNRYRSFQESQTQYPIDRLRFPRFFRSYKNHLKLDGVPDGDYAPPPHSPTPDLSDRSPSVISSLPSAASSLELFGLEARSLSSSDRDSLVTPSLPNEGSSPVQLTGASVSWSSKRQGRWPLLPLTPSMFQY</sequence>
<proteinExistence type="predicted"/>
<dbReference type="EMBL" id="AM920432">
    <property type="protein sequence ID" value="CAP79329.1"/>
    <property type="molecule type" value="Genomic_DNA"/>
</dbReference>
<feature type="region of interest" description="Disordered" evidence="1">
    <location>
        <begin position="232"/>
        <end position="256"/>
    </location>
</feature>
<accession>B6HAX3</accession>
<dbReference type="HOGENOM" id="CLU_997842_0_0_1"/>
<protein>
    <submittedName>
        <fullName evidence="2">Uncharacterized protein</fullName>
    </submittedName>
</protein>
<feature type="region of interest" description="Disordered" evidence="1">
    <location>
        <begin position="183"/>
        <end position="210"/>
    </location>
</feature>
<dbReference type="VEuPathDB" id="FungiDB:PCH_Pc17g00420"/>
<dbReference type="OrthoDB" id="5424348at2759"/>